<dbReference type="Pfam" id="PF05593">
    <property type="entry name" value="RHS_repeat"/>
    <property type="match status" value="1"/>
</dbReference>
<accession>A0ABP8UDA3</accession>
<dbReference type="CDD" id="cd00081">
    <property type="entry name" value="Hint"/>
    <property type="match status" value="1"/>
</dbReference>
<protein>
    <recommendedName>
        <fullName evidence="3">Hint domain-containing protein</fullName>
    </recommendedName>
</protein>
<evidence type="ECO:0000256" key="1">
    <source>
        <dbReference type="ARBA" id="ARBA00022737"/>
    </source>
</evidence>
<dbReference type="CDD" id="cd00719">
    <property type="entry name" value="GIY-YIG_SF"/>
    <property type="match status" value="1"/>
</dbReference>
<dbReference type="PANTHER" id="PTHR32305">
    <property type="match status" value="1"/>
</dbReference>
<dbReference type="PANTHER" id="PTHR32305:SF17">
    <property type="entry name" value="TRNA NUCLEASE WAPA"/>
    <property type="match status" value="1"/>
</dbReference>
<dbReference type="SMART" id="SM00306">
    <property type="entry name" value="HintN"/>
    <property type="match status" value="1"/>
</dbReference>
<dbReference type="Pfam" id="PF07591">
    <property type="entry name" value="PT-HINT"/>
    <property type="match status" value="1"/>
</dbReference>
<dbReference type="NCBIfam" id="TIGR01643">
    <property type="entry name" value="YD_repeat_2x"/>
    <property type="match status" value="2"/>
</dbReference>
<dbReference type="InterPro" id="IPR022385">
    <property type="entry name" value="Rhs_assc_core"/>
</dbReference>
<evidence type="ECO:0000256" key="2">
    <source>
        <dbReference type="SAM" id="MobiDB-lite"/>
    </source>
</evidence>
<dbReference type="Pfam" id="PF25023">
    <property type="entry name" value="TEN_YD-shell"/>
    <property type="match status" value="1"/>
</dbReference>
<feature type="compositionally biased region" description="Basic and acidic residues" evidence="2">
    <location>
        <begin position="851"/>
        <end position="860"/>
    </location>
</feature>
<dbReference type="InterPro" id="IPR003587">
    <property type="entry name" value="Hint_dom_N"/>
</dbReference>
<keyword evidence="5" id="KW-1185">Reference proteome</keyword>
<name>A0ABP8UDA3_9ACTN</name>
<feature type="region of interest" description="Disordered" evidence="2">
    <location>
        <begin position="422"/>
        <end position="475"/>
    </location>
</feature>
<dbReference type="RefSeq" id="WP_345431880.1">
    <property type="nucleotide sequence ID" value="NZ_BAABHK010000004.1"/>
</dbReference>
<dbReference type="InterPro" id="IPR050708">
    <property type="entry name" value="T6SS_VgrG/RHS"/>
</dbReference>
<feature type="region of interest" description="Disordered" evidence="2">
    <location>
        <begin position="674"/>
        <end position="697"/>
    </location>
</feature>
<dbReference type="SUPFAM" id="SSF51294">
    <property type="entry name" value="Hedgehog/intein (Hint) domain"/>
    <property type="match status" value="1"/>
</dbReference>
<reference evidence="5" key="1">
    <citation type="journal article" date="2019" name="Int. J. Syst. Evol. Microbiol.">
        <title>The Global Catalogue of Microorganisms (GCM) 10K type strain sequencing project: providing services to taxonomists for standard genome sequencing and annotation.</title>
        <authorList>
            <consortium name="The Broad Institute Genomics Platform"/>
            <consortium name="The Broad Institute Genome Sequencing Center for Infectious Disease"/>
            <person name="Wu L."/>
            <person name="Ma J."/>
        </authorList>
    </citation>
    <scope>NUCLEOTIDE SEQUENCE [LARGE SCALE GENOMIC DNA]</scope>
    <source>
        <strain evidence="5">JCM 17939</strain>
    </source>
</reference>
<evidence type="ECO:0000313" key="4">
    <source>
        <dbReference type="EMBL" id="GAA4626487.1"/>
    </source>
</evidence>
<dbReference type="InterPro" id="IPR006530">
    <property type="entry name" value="YD"/>
</dbReference>
<dbReference type="InterPro" id="IPR056823">
    <property type="entry name" value="TEN-like_YD-shell"/>
</dbReference>
<dbReference type="InterPro" id="IPR030934">
    <property type="entry name" value="Intein_C"/>
</dbReference>
<feature type="region of interest" description="Disordered" evidence="2">
    <location>
        <begin position="1091"/>
        <end position="1119"/>
    </location>
</feature>
<gene>
    <name evidence="4" type="ORF">GCM10023196_034940</name>
</gene>
<dbReference type="NCBIfam" id="TIGR03696">
    <property type="entry name" value="Rhs_assc_core"/>
    <property type="match status" value="1"/>
</dbReference>
<dbReference type="InterPro" id="IPR036844">
    <property type="entry name" value="Hint_dom_sf"/>
</dbReference>
<dbReference type="InterPro" id="IPR031325">
    <property type="entry name" value="RHS_repeat"/>
</dbReference>
<dbReference type="Gene3D" id="2.180.10.10">
    <property type="entry name" value="RHS repeat-associated core"/>
    <property type="match status" value="1"/>
</dbReference>
<dbReference type="Proteomes" id="UP001501442">
    <property type="component" value="Unassembled WGS sequence"/>
</dbReference>
<feature type="domain" description="Hint" evidence="3">
    <location>
        <begin position="868"/>
        <end position="973"/>
    </location>
</feature>
<comment type="caution">
    <text evidence="4">The sequence shown here is derived from an EMBL/GenBank/DDBJ whole genome shotgun (WGS) entry which is preliminary data.</text>
</comment>
<proteinExistence type="predicted"/>
<sequence length="1119" mass="119188">MEWPTAQILRAHANEKWRTTTEYDGERISVIPPNGGTPTTTITDAQGRTVEIDQYKGDDASGDHDAVHYTYDPAGRLGTVKDAAGSTWTYHYDLIGRQSQADDPDKGTTTFTYNNRDLVETVTDARHHKLFFTYDELARKTAEYENDTNGFKLAEWAYDTAVDATTGKPDLGQPASSTRHVKQSDGSIADYVNAVGSYDDAYRPKTTSVTIPSAEGKLAGTYSTTTEYNLDGTLYRTTIPRAGGLPTETLTYGYDELGDVKTLQGLSTYVTGSTYDKIGQLIQQMMWTGGSSKRLLRTNTIDDGTNRLMQTTDEKETAPTPVDNVNYKYDDAGKVTKIADTPTGQTPDVQCFSYDHLQRLSEAWTATDDCAAEPTKDSASSIIGGASPYWQSFKYDAVGDRTSSVDHDVTGATAKDVTQTYTYPAADQPHPHSLSSVTTTGGARDGQTDSFTYDDDGNTKTRQIGSSGPQQQPEQDFTWDLEGHLSSVDKGGQTTSFVYDADGNRLIQHAPDASTLYLAGEEVRLAAGANAATCTRYYSFGGQTIAARTTASLTWLVSDPHGTSDVSVSDDATQTVTRRRFTPFGQIRGDQPTAWPGTRGFVGGTIDTALGGLTQLGAREYDTNTGRFLSVDPVFDQSDPQSWNGYAYADNDPATRSDPSGLHIPTCSTPGECYPTTTGGGNNDNDGHSDGPHYSPPAPTQHHCSWLCGARNSWNKHKATIVNVTVTIVVTAGCEAATGGAGSLGCAVVGGMAGSYAGYAVSTPPDQQTLGGALKAEVVGAITAAATWGVAKGGSALLGKVTTTAAGRVASKAIASAASKAKGAVGKAASAVARGEEDGAGGEVSAGAKAATHDTPHATEEPSSPSGCNSFVPGTKVLLANGKSKKIEDVKVGDKVLATDPKTGKTSAKRVIASFGGVDYKNLIQITVDTDGKRGNRTGIIIATEHHLFWNKTKRLWTRADHLTAGLNLRAASGTPLRVVGIAWFSGHPAVRDLTVSGTHTYYVLAGATPVLVHNCGKDQGIYEFPDMHNPGKTYVGKSINLTNRLGDHLRSGRLASMDDVKITHVCGCEDDVFVAEHLRIQQLRKQGVPLSNDINSPGKTILDRRNRPMLPGAEEWGQ</sequence>
<dbReference type="Gene3D" id="2.170.16.10">
    <property type="entry name" value="Hedgehog/Intein (Hint) domain"/>
    <property type="match status" value="1"/>
</dbReference>
<dbReference type="EMBL" id="BAABHK010000004">
    <property type="protein sequence ID" value="GAA4626487.1"/>
    <property type="molecule type" value="Genomic_DNA"/>
</dbReference>
<dbReference type="NCBIfam" id="TIGR01443">
    <property type="entry name" value="intein_Cterm"/>
    <property type="match status" value="1"/>
</dbReference>
<dbReference type="PROSITE" id="PS50818">
    <property type="entry name" value="INTEIN_C_TER"/>
    <property type="match status" value="1"/>
</dbReference>
<evidence type="ECO:0000259" key="3">
    <source>
        <dbReference type="SMART" id="SM00306"/>
    </source>
</evidence>
<evidence type="ECO:0000313" key="5">
    <source>
        <dbReference type="Proteomes" id="UP001501442"/>
    </source>
</evidence>
<organism evidence="4 5">
    <name type="scientific">Actinoallomurus vinaceus</name>
    <dbReference type="NCBI Taxonomy" id="1080074"/>
    <lineage>
        <taxon>Bacteria</taxon>
        <taxon>Bacillati</taxon>
        <taxon>Actinomycetota</taxon>
        <taxon>Actinomycetes</taxon>
        <taxon>Streptosporangiales</taxon>
        <taxon>Thermomonosporaceae</taxon>
        <taxon>Actinoallomurus</taxon>
    </lineage>
</organism>
<feature type="region of interest" description="Disordered" evidence="2">
    <location>
        <begin position="832"/>
        <end position="869"/>
    </location>
</feature>
<keyword evidence="1" id="KW-0677">Repeat</keyword>
<feature type="compositionally biased region" description="Polar residues" evidence="2">
    <location>
        <begin position="460"/>
        <end position="475"/>
    </location>
</feature>